<dbReference type="Proteomes" id="UP000639396">
    <property type="component" value="Unassembled WGS sequence"/>
</dbReference>
<dbReference type="EMBL" id="JACXJA010000014">
    <property type="protein sequence ID" value="MBD2862684.1"/>
    <property type="molecule type" value="Genomic_DNA"/>
</dbReference>
<comment type="caution">
    <text evidence="3">The sequence shown here is derived from an EMBL/GenBank/DDBJ whole genome shotgun (WGS) entry which is preliminary data.</text>
</comment>
<dbReference type="InterPro" id="IPR050490">
    <property type="entry name" value="Bact_solute-bd_prot1"/>
</dbReference>
<reference evidence="3" key="1">
    <citation type="submission" date="2020-09" db="EMBL/GenBank/DDBJ databases">
        <title>A novel bacterium of genus Paenibacillus, isolated from South China Sea.</title>
        <authorList>
            <person name="Huang H."/>
            <person name="Mo K."/>
            <person name="Hu Y."/>
        </authorList>
    </citation>
    <scope>NUCLEOTIDE SEQUENCE</scope>
    <source>
        <strain evidence="3">IB182363</strain>
    </source>
</reference>
<dbReference type="PANTHER" id="PTHR43649:SF33">
    <property type="entry name" value="POLYGALACTURONAN_RHAMNOGALACTURONAN-BINDING PROTEIN YTCQ"/>
    <property type="match status" value="1"/>
</dbReference>
<keyword evidence="1 2" id="KW-0732">Signal</keyword>
<dbReference type="Gene3D" id="3.40.190.10">
    <property type="entry name" value="Periplasmic binding protein-like II"/>
    <property type="match status" value="2"/>
</dbReference>
<feature type="chain" id="PRO_5039271077" evidence="2">
    <location>
        <begin position="25"/>
        <end position="546"/>
    </location>
</feature>
<evidence type="ECO:0000256" key="1">
    <source>
        <dbReference type="ARBA" id="ARBA00022729"/>
    </source>
</evidence>
<organism evidence="3 4">
    <name type="scientific">Paenibacillus oceani</name>
    <dbReference type="NCBI Taxonomy" id="2772510"/>
    <lineage>
        <taxon>Bacteria</taxon>
        <taxon>Bacillati</taxon>
        <taxon>Bacillota</taxon>
        <taxon>Bacilli</taxon>
        <taxon>Bacillales</taxon>
        <taxon>Paenibacillaceae</taxon>
        <taxon>Paenibacillus</taxon>
    </lineage>
</organism>
<dbReference type="PANTHER" id="PTHR43649">
    <property type="entry name" value="ARABINOSE-BINDING PROTEIN-RELATED"/>
    <property type="match status" value="1"/>
</dbReference>
<proteinExistence type="predicted"/>
<dbReference type="RefSeq" id="WP_190927793.1">
    <property type="nucleotide sequence ID" value="NZ_JACXJA010000014.1"/>
</dbReference>
<feature type="signal peptide" evidence="2">
    <location>
        <begin position="1"/>
        <end position="24"/>
    </location>
</feature>
<keyword evidence="4" id="KW-1185">Reference proteome</keyword>
<protein>
    <submittedName>
        <fullName evidence="3">ABC transporter substrate-binding protein</fullName>
    </submittedName>
</protein>
<sequence>MRVLRTCMPLIGIALLTAILSGCSDRPPAPVSNAPAAPTAVVVKPGGEYPIADQHVTLKVMVKQNPLVEDFATNAFTKWYEHKTNVHIDWEVVPARTASETLSHTLLSGELPDIILDMNISENQQMIYGSQGIFVPLGDYIERYGYETKKLFAEFPAIKEWISTPDGTIYALPKVNQCYHCSMPQKMWIYKPWLDKLGLDVPTTTEELYLVLKAFKEEDPNGNGLADEIPLSGYAGLPLDMFIMNAFLLNNDRFYVKDGQIDVSFNKPEWKEGLLFLHRLYNEKLLAPQSFTQDREQYMRMGEHPGTPILGAGVSMHMGMFTQLYGPSGRWKDYVAVPPLLGPGGVRFAASDPFGLRAGNFLITKSNPYPEISFRWADGLYRQEHSLRALYGQEGIDWEYAKPGDIGIDGKPALWRRLLTYGQVGNVHWEQTGLFLRPERMFLGEKTDPKQPLEPILYNETKKYEPYAPEIGQVPPPLYFQTDQVGEVAELKKTINEYVDRMLARFVTGDVRIEIDWDSYLKTLDSLNLNRYLQIIQKAYDEKYAK</sequence>
<dbReference type="SUPFAM" id="SSF53850">
    <property type="entry name" value="Periplasmic binding protein-like II"/>
    <property type="match status" value="1"/>
</dbReference>
<dbReference type="CDD" id="cd13581">
    <property type="entry name" value="PBP2_AlgQ_like_2"/>
    <property type="match status" value="1"/>
</dbReference>
<dbReference type="PROSITE" id="PS51257">
    <property type="entry name" value="PROKAR_LIPOPROTEIN"/>
    <property type="match status" value="1"/>
</dbReference>
<evidence type="ECO:0000313" key="3">
    <source>
        <dbReference type="EMBL" id="MBD2862684.1"/>
    </source>
</evidence>
<dbReference type="AlphaFoldDB" id="A0A927H0P3"/>
<evidence type="ECO:0000256" key="2">
    <source>
        <dbReference type="SAM" id="SignalP"/>
    </source>
</evidence>
<accession>A0A927H0P3</accession>
<name>A0A927H0P3_9BACL</name>
<gene>
    <name evidence="3" type="ORF">IDH45_11890</name>
</gene>
<evidence type="ECO:0000313" key="4">
    <source>
        <dbReference type="Proteomes" id="UP000639396"/>
    </source>
</evidence>